<reference evidence="2 3" key="1">
    <citation type="journal article" date="2014" name="Int. J. Syst. Evol. Microbiol.">
        <title>Ramlibacter solisilvae sp. nov., isolated from forest soil, and emended description of the genus Ramlibacter.</title>
        <authorList>
            <person name="Lee H.J."/>
            <person name="Lee S.H."/>
            <person name="Lee S.S."/>
            <person name="Lee J.S."/>
            <person name="Kim Y."/>
            <person name="Kim S.C."/>
            <person name="Jeon C.O."/>
        </authorList>
    </citation>
    <scope>NUCLEOTIDE SEQUENCE [LARGE SCALE GENOMIC DNA]</scope>
    <source>
        <strain evidence="2 3">5-10</strain>
    </source>
</reference>
<dbReference type="PATRIC" id="fig|94132.3.peg.1071"/>
<dbReference type="OrthoDB" id="14727at2"/>
<evidence type="ECO:0000256" key="1">
    <source>
        <dbReference type="SAM" id="SignalP"/>
    </source>
</evidence>
<gene>
    <name evidence="2" type="ORF">UC35_05320</name>
</gene>
<dbReference type="RefSeq" id="WP_061496897.1">
    <property type="nucleotide sequence ID" value="NZ_CP010951.1"/>
</dbReference>
<dbReference type="InterPro" id="IPR007332">
    <property type="entry name" value="DUF411"/>
</dbReference>
<feature type="signal peptide" evidence="1">
    <location>
        <begin position="1"/>
        <end position="23"/>
    </location>
</feature>
<sequence length="150" mass="15586">MKRRSLLLIAAGAASAAALPALAGLPQVEVFKTPQCGCCTDWVEHLKAAGFPVKVTVVEDTAPVRKRHGIPDKLGSCHTGVVAGYAVEGHVPAADVKRLLAMKPVAAGLSVPGMPAGSPGMEMGGRQDPYQVLLVDKAGRTMVFASYPRT</sequence>
<keyword evidence="3" id="KW-1185">Reference proteome</keyword>
<evidence type="ECO:0000313" key="3">
    <source>
        <dbReference type="Proteomes" id="UP000070433"/>
    </source>
</evidence>
<dbReference type="AlphaFoldDB" id="A0A127JR80"/>
<evidence type="ECO:0000313" key="2">
    <source>
        <dbReference type="EMBL" id="AMO22425.1"/>
    </source>
</evidence>
<feature type="chain" id="PRO_5007449584" evidence="1">
    <location>
        <begin position="24"/>
        <end position="150"/>
    </location>
</feature>
<dbReference type="Proteomes" id="UP000070433">
    <property type="component" value="Chromosome"/>
</dbReference>
<accession>A0A127JR80</accession>
<dbReference type="Pfam" id="PF04214">
    <property type="entry name" value="DUF411"/>
    <property type="match status" value="1"/>
</dbReference>
<proteinExistence type="predicted"/>
<protein>
    <submittedName>
        <fullName evidence="2">Metal-binding protein</fullName>
    </submittedName>
</protein>
<name>A0A127JR80_9BURK</name>
<organism evidence="2 3">
    <name type="scientific">Ramlibacter tataouinensis</name>
    <dbReference type="NCBI Taxonomy" id="94132"/>
    <lineage>
        <taxon>Bacteria</taxon>
        <taxon>Pseudomonadati</taxon>
        <taxon>Pseudomonadota</taxon>
        <taxon>Betaproteobacteria</taxon>
        <taxon>Burkholderiales</taxon>
        <taxon>Comamonadaceae</taxon>
        <taxon>Ramlibacter</taxon>
    </lineage>
</organism>
<dbReference type="EMBL" id="CP010951">
    <property type="protein sequence ID" value="AMO22425.1"/>
    <property type="molecule type" value="Genomic_DNA"/>
</dbReference>
<keyword evidence="1" id="KW-0732">Signal</keyword>